<accession>A0A2T5HBJ1</accession>
<evidence type="ECO:0000313" key="2">
    <source>
        <dbReference type="Proteomes" id="UP000244077"/>
    </source>
</evidence>
<comment type="caution">
    <text evidence="1">The sequence shown here is derived from an EMBL/GenBank/DDBJ whole genome shotgun (WGS) entry which is preliminary data.</text>
</comment>
<dbReference type="AlphaFoldDB" id="A0A2T5HBJ1"/>
<organism evidence="1 2">
    <name type="scientific">Celeribacter persicus</name>
    <dbReference type="NCBI Taxonomy" id="1651082"/>
    <lineage>
        <taxon>Bacteria</taxon>
        <taxon>Pseudomonadati</taxon>
        <taxon>Pseudomonadota</taxon>
        <taxon>Alphaproteobacteria</taxon>
        <taxon>Rhodobacterales</taxon>
        <taxon>Roseobacteraceae</taxon>
        <taxon>Celeribacter</taxon>
    </lineage>
</organism>
<sequence>MNYRYICTAAKISYLGLRTAHNAAGRLGHGEEEPNMERAVELYCLRLLYFRHIMLEIANIADVASTARALYKDHPELGELHGELSQAFEFFKYIRNKYVGHLVPELVDKTFEWLPQSFSTLGDVDESNALILSWFVLETVINTYTDPSTGHRVFDTETDLNYPPDQIRFFDYLGETAEKAMVYAELLSKVAATYVEVPDMKEEWFKLAMQAGATEFSYLAKKGR</sequence>
<reference evidence="1 2" key="1">
    <citation type="submission" date="2018-04" db="EMBL/GenBank/DDBJ databases">
        <title>Genomic Encyclopedia of Archaeal and Bacterial Type Strains, Phase II (KMG-II): from individual species to whole genera.</title>
        <authorList>
            <person name="Goeker M."/>
        </authorList>
    </citation>
    <scope>NUCLEOTIDE SEQUENCE [LARGE SCALE GENOMIC DNA]</scope>
    <source>
        <strain evidence="1 2">DSM 100434</strain>
    </source>
</reference>
<dbReference type="Proteomes" id="UP000244077">
    <property type="component" value="Unassembled WGS sequence"/>
</dbReference>
<proteinExistence type="predicted"/>
<name>A0A2T5HBJ1_9RHOB</name>
<gene>
    <name evidence="1" type="ORF">C8N42_11355</name>
</gene>
<keyword evidence="2" id="KW-1185">Reference proteome</keyword>
<protein>
    <submittedName>
        <fullName evidence="1">Uncharacterized protein</fullName>
    </submittedName>
</protein>
<dbReference type="EMBL" id="QAOH01000013">
    <property type="protein sequence ID" value="PTQ68912.1"/>
    <property type="molecule type" value="Genomic_DNA"/>
</dbReference>
<evidence type="ECO:0000313" key="1">
    <source>
        <dbReference type="EMBL" id="PTQ68912.1"/>
    </source>
</evidence>